<organism evidence="1 2">
    <name type="scientific">Diplogelasinospora grovesii</name>
    <dbReference type="NCBI Taxonomy" id="303347"/>
    <lineage>
        <taxon>Eukaryota</taxon>
        <taxon>Fungi</taxon>
        <taxon>Dikarya</taxon>
        <taxon>Ascomycota</taxon>
        <taxon>Pezizomycotina</taxon>
        <taxon>Sordariomycetes</taxon>
        <taxon>Sordariomycetidae</taxon>
        <taxon>Sordariales</taxon>
        <taxon>Diplogelasinosporaceae</taxon>
        <taxon>Diplogelasinospora</taxon>
    </lineage>
</organism>
<dbReference type="Proteomes" id="UP001303473">
    <property type="component" value="Unassembled WGS sequence"/>
</dbReference>
<gene>
    <name evidence="1" type="ORF">QBC46DRAFT_272573</name>
</gene>
<sequence>MQRSDFLKRECELAAERSSKYWGTASINLNIFTFPSVEDKENVEILADLFKDDFQGLNPAYHIPAKISKQELEAALEVSRIPLHKLLEGPDPDKGYPEVKFPTGFRLQCLRGRSRAEAAKKVLPQRARRWVVDLFHPDIDPALETTLIEEYSAEKDPDDGEFYCKIRQYQGYMGPAYPFLKKRWMARLKYIKATKADNFKRIFRDPDFRAQFDIQVDIPGLRTGMKLGVIHKMYGYNIRDLCLNYLGLIRFVFAEKLCENDPYIMRRFDPSTVKAVEGTAPGSCQRDREELYTKLLRGEIFGEFNEQEREVIWNRLLSVSTNRLIPSLFTFFEDLNYLKGPLGSMRRLVQPSPRETLNSALLRIYEGINQEPGYVKIQESDSTITLVPRPEADRADLGIQQMWMLAMRDWVDIPPQRKKADSILRENPTYKESPKVLYELATLTFQSGFCSNQIREILQTSPEDTIARNALLKARPSEGFAYADFNSCKRLICSCFQTATEISTEDIISTAELNNVVKSPTRWGKPSATERKQTKPLLFTDKLHCKENLDEVTPYFVRRSVYLAFFEMP</sequence>
<evidence type="ECO:0000313" key="1">
    <source>
        <dbReference type="EMBL" id="KAK3935051.1"/>
    </source>
</evidence>
<comment type="caution">
    <text evidence="1">The sequence shown here is derived from an EMBL/GenBank/DDBJ whole genome shotgun (WGS) entry which is preliminary data.</text>
</comment>
<evidence type="ECO:0000313" key="2">
    <source>
        <dbReference type="Proteomes" id="UP001303473"/>
    </source>
</evidence>
<reference evidence="2" key="1">
    <citation type="journal article" date="2023" name="Mol. Phylogenet. Evol.">
        <title>Genome-scale phylogeny and comparative genomics of the fungal order Sordariales.</title>
        <authorList>
            <person name="Hensen N."/>
            <person name="Bonometti L."/>
            <person name="Westerberg I."/>
            <person name="Brannstrom I.O."/>
            <person name="Guillou S."/>
            <person name="Cros-Aarteil S."/>
            <person name="Calhoun S."/>
            <person name="Haridas S."/>
            <person name="Kuo A."/>
            <person name="Mondo S."/>
            <person name="Pangilinan J."/>
            <person name="Riley R."/>
            <person name="LaButti K."/>
            <person name="Andreopoulos B."/>
            <person name="Lipzen A."/>
            <person name="Chen C."/>
            <person name="Yan M."/>
            <person name="Daum C."/>
            <person name="Ng V."/>
            <person name="Clum A."/>
            <person name="Steindorff A."/>
            <person name="Ohm R.A."/>
            <person name="Martin F."/>
            <person name="Silar P."/>
            <person name="Natvig D.O."/>
            <person name="Lalanne C."/>
            <person name="Gautier V."/>
            <person name="Ament-Velasquez S.L."/>
            <person name="Kruys A."/>
            <person name="Hutchinson M.I."/>
            <person name="Powell A.J."/>
            <person name="Barry K."/>
            <person name="Miller A.N."/>
            <person name="Grigoriev I.V."/>
            <person name="Debuchy R."/>
            <person name="Gladieux P."/>
            <person name="Hiltunen Thoren M."/>
            <person name="Johannesson H."/>
        </authorList>
    </citation>
    <scope>NUCLEOTIDE SEQUENCE [LARGE SCALE GENOMIC DNA]</scope>
    <source>
        <strain evidence="2">CBS 340.73</strain>
    </source>
</reference>
<dbReference type="EMBL" id="MU853944">
    <property type="protein sequence ID" value="KAK3935051.1"/>
    <property type="molecule type" value="Genomic_DNA"/>
</dbReference>
<dbReference type="InterPro" id="IPR022198">
    <property type="entry name" value="DUF3723"/>
</dbReference>
<feature type="non-terminal residue" evidence="1">
    <location>
        <position position="569"/>
    </location>
</feature>
<name>A0AAN6MY61_9PEZI</name>
<dbReference type="AlphaFoldDB" id="A0AAN6MY61"/>
<keyword evidence="2" id="KW-1185">Reference proteome</keyword>
<accession>A0AAN6MY61</accession>
<protein>
    <submittedName>
        <fullName evidence="1">Uncharacterized protein</fullName>
    </submittedName>
</protein>
<proteinExistence type="predicted"/>
<dbReference type="Pfam" id="PF12520">
    <property type="entry name" value="DUF3723"/>
    <property type="match status" value="1"/>
</dbReference>